<accession>A0A6H5HGA2</accession>
<keyword evidence="2" id="KW-1185">Reference proteome</keyword>
<protein>
    <recommendedName>
        <fullName evidence="3">Reverse transcriptase domain-containing protein</fullName>
    </recommendedName>
</protein>
<dbReference type="InterPro" id="IPR008042">
    <property type="entry name" value="Retrotrans_Pao"/>
</dbReference>
<feature type="non-terminal residue" evidence="1">
    <location>
        <position position="421"/>
    </location>
</feature>
<dbReference type="InterPro" id="IPR043502">
    <property type="entry name" value="DNA/RNA_pol_sf"/>
</dbReference>
<dbReference type="PANTHER" id="PTHR47331:SF1">
    <property type="entry name" value="GAG-LIKE PROTEIN"/>
    <property type="match status" value="1"/>
</dbReference>
<evidence type="ECO:0000313" key="1">
    <source>
        <dbReference type="EMBL" id="CAB0015637.1"/>
    </source>
</evidence>
<dbReference type="SUPFAM" id="SSF56672">
    <property type="entry name" value="DNA/RNA polymerases"/>
    <property type="match status" value="1"/>
</dbReference>
<dbReference type="AlphaFoldDB" id="A0A6H5HGA2"/>
<dbReference type="Proteomes" id="UP000479000">
    <property type="component" value="Unassembled WGS sequence"/>
</dbReference>
<proteinExistence type="predicted"/>
<name>A0A6H5HGA2_9HEMI</name>
<dbReference type="PANTHER" id="PTHR47331">
    <property type="entry name" value="PHD-TYPE DOMAIN-CONTAINING PROTEIN"/>
    <property type="match status" value="1"/>
</dbReference>
<evidence type="ECO:0000313" key="2">
    <source>
        <dbReference type="Proteomes" id="UP000479000"/>
    </source>
</evidence>
<dbReference type="OrthoDB" id="6626266at2759"/>
<evidence type="ECO:0008006" key="3">
    <source>
        <dbReference type="Google" id="ProtNLM"/>
    </source>
</evidence>
<dbReference type="EMBL" id="CADCXU010029299">
    <property type="protein sequence ID" value="CAB0015637.1"/>
    <property type="molecule type" value="Genomic_DNA"/>
</dbReference>
<dbReference type="Pfam" id="PF05380">
    <property type="entry name" value="Peptidase_A17"/>
    <property type="match status" value="1"/>
</dbReference>
<organism evidence="1 2">
    <name type="scientific">Nesidiocoris tenuis</name>
    <dbReference type="NCBI Taxonomy" id="355587"/>
    <lineage>
        <taxon>Eukaryota</taxon>
        <taxon>Metazoa</taxon>
        <taxon>Ecdysozoa</taxon>
        <taxon>Arthropoda</taxon>
        <taxon>Hexapoda</taxon>
        <taxon>Insecta</taxon>
        <taxon>Pterygota</taxon>
        <taxon>Neoptera</taxon>
        <taxon>Paraneoptera</taxon>
        <taxon>Hemiptera</taxon>
        <taxon>Heteroptera</taxon>
        <taxon>Panheteroptera</taxon>
        <taxon>Cimicomorpha</taxon>
        <taxon>Miridae</taxon>
        <taxon>Dicyphina</taxon>
        <taxon>Nesidiocoris</taxon>
    </lineage>
</organism>
<gene>
    <name evidence="1" type="ORF">NTEN_LOCUS19977</name>
</gene>
<sequence>MNEYEQLDHMSKIPDSEIMKEPHFYLPHHPVFKNSSTTKLRVVFNASAKSSSGKSLNDILHSAQPTQESLYSIILRFRMYKFVVTADVAKMYRQILIQNSHQDLQRIVWRNSPNEELSHYRLHTVTYGEASVPFLATRCLQQLALECSDPLVSSVIKNDFYIDDLSTGSDVLLEIQKVQKGISDIFSQAGMQLRKWCSNDERVLNSITPDEDPHHIIRFTESKESLSTLGLIWYPHADCLSFQMSDSFRHSHFTRRSILSDLSKIFDPLGLVTPVLIRGKIFIQELWQSCKDWDEVLPEHLQLKWQKFSSQLSDMKNLTIPRRACFNSLNFELHGFSDASESAYGACVYIKSVDEDGHTHVYLLTSKSRVAPMKTISLPRLELCAAVLLIRLMSSVLKSLRVSPSAVHYWTDSQIVLTWIS</sequence>
<dbReference type="GO" id="GO:0071897">
    <property type="term" value="P:DNA biosynthetic process"/>
    <property type="evidence" value="ECO:0007669"/>
    <property type="project" value="UniProtKB-ARBA"/>
</dbReference>
<reference evidence="1 2" key="1">
    <citation type="submission" date="2020-02" db="EMBL/GenBank/DDBJ databases">
        <authorList>
            <person name="Ferguson B K."/>
        </authorList>
    </citation>
    <scope>NUCLEOTIDE SEQUENCE [LARGE SCALE GENOMIC DNA]</scope>
</reference>